<name>A0ABD2QAG7_9PLAT</name>
<gene>
    <name evidence="1" type="ORF">Ciccas_004804</name>
</gene>
<organism evidence="1 2">
    <name type="scientific">Cichlidogyrus casuarinus</name>
    <dbReference type="NCBI Taxonomy" id="1844966"/>
    <lineage>
        <taxon>Eukaryota</taxon>
        <taxon>Metazoa</taxon>
        <taxon>Spiralia</taxon>
        <taxon>Lophotrochozoa</taxon>
        <taxon>Platyhelminthes</taxon>
        <taxon>Monogenea</taxon>
        <taxon>Monopisthocotylea</taxon>
        <taxon>Dactylogyridea</taxon>
        <taxon>Ancyrocephalidae</taxon>
        <taxon>Cichlidogyrus</taxon>
    </lineage>
</organism>
<dbReference type="EMBL" id="JBJKFK010000521">
    <property type="protein sequence ID" value="KAL3316545.1"/>
    <property type="molecule type" value="Genomic_DNA"/>
</dbReference>
<evidence type="ECO:0000313" key="1">
    <source>
        <dbReference type="EMBL" id="KAL3316545.1"/>
    </source>
</evidence>
<evidence type="ECO:0000313" key="2">
    <source>
        <dbReference type="Proteomes" id="UP001626550"/>
    </source>
</evidence>
<proteinExistence type="predicted"/>
<dbReference type="Proteomes" id="UP001626550">
    <property type="component" value="Unassembled WGS sequence"/>
</dbReference>
<comment type="caution">
    <text evidence="1">The sequence shown here is derived from an EMBL/GenBank/DDBJ whole genome shotgun (WGS) entry which is preliminary data.</text>
</comment>
<protein>
    <submittedName>
        <fullName evidence="1">Uncharacterized protein</fullName>
    </submittedName>
</protein>
<sequence length="109" mass="12142">MIELSNSGQTERALHVHCKKALRYANICQGYYETQKGVLSDTPKCGRKMRLEDARESPALCKSPYLRFCASGRTILPQLKSACSLPIIQFISPPPPPLGAKVDLQLRQL</sequence>
<reference evidence="1 2" key="1">
    <citation type="submission" date="2024-11" db="EMBL/GenBank/DDBJ databases">
        <title>Adaptive evolution of stress response genes in parasites aligns with host niche diversity.</title>
        <authorList>
            <person name="Hahn C."/>
            <person name="Resl P."/>
        </authorList>
    </citation>
    <scope>NUCLEOTIDE SEQUENCE [LARGE SCALE GENOMIC DNA]</scope>
    <source>
        <strain evidence="1">EGGRZ-B1_66</strain>
        <tissue evidence="1">Body</tissue>
    </source>
</reference>
<keyword evidence="2" id="KW-1185">Reference proteome</keyword>
<dbReference type="AlphaFoldDB" id="A0ABD2QAG7"/>
<accession>A0ABD2QAG7</accession>